<organism evidence="3 4">
    <name type="scientific">Paludibaculum fermentans</name>
    <dbReference type="NCBI Taxonomy" id="1473598"/>
    <lineage>
        <taxon>Bacteria</taxon>
        <taxon>Pseudomonadati</taxon>
        <taxon>Acidobacteriota</taxon>
        <taxon>Terriglobia</taxon>
        <taxon>Bryobacterales</taxon>
        <taxon>Bryobacteraceae</taxon>
        <taxon>Paludibaculum</taxon>
    </lineage>
</organism>
<keyword evidence="4" id="KW-1185">Reference proteome</keyword>
<dbReference type="AlphaFoldDB" id="A0A7S7NSL2"/>
<feature type="domain" description="DUF8021" evidence="2">
    <location>
        <begin position="155"/>
        <end position="289"/>
    </location>
</feature>
<dbReference type="Pfam" id="PF26061">
    <property type="entry name" value="DUF8021"/>
    <property type="match status" value="1"/>
</dbReference>
<evidence type="ECO:0000259" key="2">
    <source>
        <dbReference type="Pfam" id="PF26061"/>
    </source>
</evidence>
<evidence type="ECO:0000313" key="3">
    <source>
        <dbReference type="EMBL" id="QOY88965.1"/>
    </source>
</evidence>
<feature type="signal peptide" evidence="1">
    <location>
        <begin position="1"/>
        <end position="24"/>
    </location>
</feature>
<name>A0A7S7NSL2_PALFE</name>
<dbReference type="EMBL" id="CP063849">
    <property type="protein sequence ID" value="QOY88965.1"/>
    <property type="molecule type" value="Genomic_DNA"/>
</dbReference>
<reference evidence="3 4" key="1">
    <citation type="submission" date="2020-10" db="EMBL/GenBank/DDBJ databases">
        <title>Complete genome sequence of Paludibaculum fermentans P105T, a facultatively anaerobic acidobacterium capable of dissimilatory Fe(III) reduction.</title>
        <authorList>
            <person name="Dedysh S.N."/>
            <person name="Beletsky A.V."/>
            <person name="Kulichevskaya I.S."/>
            <person name="Mardanov A.V."/>
            <person name="Ravin N.V."/>
        </authorList>
    </citation>
    <scope>NUCLEOTIDE SEQUENCE [LARGE SCALE GENOMIC DNA]</scope>
    <source>
        <strain evidence="3 4">P105</strain>
    </source>
</reference>
<dbReference type="Proteomes" id="UP000593892">
    <property type="component" value="Chromosome"/>
</dbReference>
<dbReference type="InterPro" id="IPR058334">
    <property type="entry name" value="DUF8021"/>
</dbReference>
<proteinExistence type="predicted"/>
<evidence type="ECO:0000256" key="1">
    <source>
        <dbReference type="SAM" id="SignalP"/>
    </source>
</evidence>
<keyword evidence="1" id="KW-0732">Signal</keyword>
<feature type="chain" id="PRO_5032480455" description="DUF8021 domain-containing protein" evidence="1">
    <location>
        <begin position="25"/>
        <end position="302"/>
    </location>
</feature>
<dbReference type="RefSeq" id="WP_194450628.1">
    <property type="nucleotide sequence ID" value="NZ_CP063849.1"/>
</dbReference>
<dbReference type="KEGG" id="pfer:IRI77_03100"/>
<gene>
    <name evidence="3" type="ORF">IRI77_03100</name>
</gene>
<accession>A0A7S7NSL2</accession>
<protein>
    <recommendedName>
        <fullName evidence="2">DUF8021 domain-containing protein</fullName>
    </recommendedName>
</protein>
<evidence type="ECO:0000313" key="4">
    <source>
        <dbReference type="Proteomes" id="UP000593892"/>
    </source>
</evidence>
<sequence length="302" mass="32060">METSFSFIFRALLVLSLCTLGSAAATCDRPCLAKALDQYLTAIVKHDPAAAPLAPGFRYTENAAVTRPGTGIWSTASALGQVQRRYLDPVTGQAAYFGQIEESGLTNLATLRIRVVDGQITEGESIVARKSDGIFDGKGFAIEPPPQARPSGAAASSRQAMVAAAQSYLDGVQHHDGSRVLAVKGCPRIENGVLTASAPGSNRPPRAAIPGIVVLADCTTLEGFGKTIAAVDHRRFPVIDEEAGVVLAFAVFNRPPGATRGDGTPYPRNLLSELFVVRNNRIQSIYAIMHYMQPDIANAPGW</sequence>